<dbReference type="RefSeq" id="WP_140473448.1">
    <property type="nucleotide sequence ID" value="NZ_RCZD01000007.1"/>
</dbReference>
<dbReference type="Gene3D" id="3.40.50.1820">
    <property type="entry name" value="alpha/beta hydrolase"/>
    <property type="match status" value="1"/>
</dbReference>
<dbReference type="InterPro" id="IPR029058">
    <property type="entry name" value="AB_hydrolase_fold"/>
</dbReference>
<sequence>MPILSTFHAQIDYQDSGSGDTTLFLMPGWCQPKSVFTDFATLAAPHCRVVSIDWRGHGKSSTDGNDFDGTSLVEDALALINHLGLKRVVPVSVAHASWAAVDLLERLQERAPAAVFLDWIMNHPAPEFFTSIDQMQREDQWLHARDQLFEFWLAGSHSPTMIHHMKTEMAESSFQLWRLAGQVIRDAYLHYGSPLQRLAQLKNPPKMWHIYSLDRNDDYLSLQQRFASQHDFFDVKRLENAKTHLAVLEKPQDVLAQILGMLGEDRQYGTK</sequence>
<name>A0A502GF74_9GAMM</name>
<dbReference type="SUPFAM" id="SSF53474">
    <property type="entry name" value="alpha/beta-Hydrolases"/>
    <property type="match status" value="1"/>
</dbReference>
<dbReference type="EMBL" id="RCZD01000007">
    <property type="protein sequence ID" value="TPG60759.1"/>
    <property type="molecule type" value="Genomic_DNA"/>
</dbReference>
<dbReference type="OrthoDB" id="9793083at2"/>
<dbReference type="AlphaFoldDB" id="A0A502GF74"/>
<protein>
    <submittedName>
        <fullName evidence="2">Alpha/beta hydrolase</fullName>
    </submittedName>
</protein>
<dbReference type="Pfam" id="PF12697">
    <property type="entry name" value="Abhydrolase_6"/>
    <property type="match status" value="1"/>
</dbReference>
<organism evidence="2 3">
    <name type="scientific">Ewingella americana</name>
    <dbReference type="NCBI Taxonomy" id="41202"/>
    <lineage>
        <taxon>Bacteria</taxon>
        <taxon>Pseudomonadati</taxon>
        <taxon>Pseudomonadota</taxon>
        <taxon>Gammaproteobacteria</taxon>
        <taxon>Enterobacterales</taxon>
        <taxon>Yersiniaceae</taxon>
        <taxon>Ewingella</taxon>
    </lineage>
</organism>
<dbReference type="GO" id="GO:0016787">
    <property type="term" value="F:hydrolase activity"/>
    <property type="evidence" value="ECO:0007669"/>
    <property type="project" value="UniProtKB-KW"/>
</dbReference>
<dbReference type="Gene3D" id="1.10.210.20">
    <property type="match status" value="1"/>
</dbReference>
<proteinExistence type="predicted"/>
<comment type="caution">
    <text evidence="2">The sequence shown here is derived from an EMBL/GenBank/DDBJ whole genome shotgun (WGS) entry which is preliminary data.</text>
</comment>
<keyword evidence="2" id="KW-0378">Hydrolase</keyword>
<gene>
    <name evidence="2" type="ORF">EAH77_14195</name>
</gene>
<dbReference type="InterPro" id="IPR000073">
    <property type="entry name" value="AB_hydrolase_1"/>
</dbReference>
<accession>A0A502GF74</accession>
<evidence type="ECO:0000313" key="3">
    <source>
        <dbReference type="Proteomes" id="UP000317663"/>
    </source>
</evidence>
<dbReference type="Proteomes" id="UP000317663">
    <property type="component" value="Unassembled WGS sequence"/>
</dbReference>
<keyword evidence="3" id="KW-1185">Reference proteome</keyword>
<evidence type="ECO:0000313" key="2">
    <source>
        <dbReference type="EMBL" id="TPG60759.1"/>
    </source>
</evidence>
<evidence type="ECO:0000259" key="1">
    <source>
        <dbReference type="Pfam" id="PF12697"/>
    </source>
</evidence>
<reference evidence="2 3" key="1">
    <citation type="journal article" date="2019" name="Environ. Microbiol.">
        <title>Species interactions and distinct microbial communities in high Arctic permafrost affected cryosols are associated with the CH4 and CO2 gas fluxes.</title>
        <authorList>
            <person name="Altshuler I."/>
            <person name="Hamel J."/>
            <person name="Turney S."/>
            <person name="Magnuson E."/>
            <person name="Levesque R."/>
            <person name="Greer C."/>
            <person name="Whyte L.G."/>
        </authorList>
    </citation>
    <scope>NUCLEOTIDE SEQUENCE [LARGE SCALE GENOMIC DNA]</scope>
    <source>
        <strain evidence="2 3">E4</strain>
    </source>
</reference>
<feature type="domain" description="AB hydrolase-1" evidence="1">
    <location>
        <begin position="24"/>
        <end position="256"/>
    </location>
</feature>